<dbReference type="Pfam" id="PF00474">
    <property type="entry name" value="SSF"/>
    <property type="match status" value="1"/>
</dbReference>
<feature type="transmembrane region" description="Helical" evidence="7">
    <location>
        <begin position="54"/>
        <end position="81"/>
    </location>
</feature>
<dbReference type="PROSITE" id="PS51257">
    <property type="entry name" value="PROKAR_LIPOPROTEIN"/>
    <property type="match status" value="1"/>
</dbReference>
<evidence type="ECO:0000256" key="6">
    <source>
        <dbReference type="RuleBase" id="RU362091"/>
    </source>
</evidence>
<feature type="transmembrane region" description="Helical" evidence="7">
    <location>
        <begin position="524"/>
        <end position="543"/>
    </location>
</feature>
<dbReference type="HOGENOM" id="CLU_018808_9_2_1"/>
<feature type="transmembrane region" description="Helical" evidence="7">
    <location>
        <begin position="151"/>
        <end position="172"/>
    </location>
</feature>
<dbReference type="EMBL" id="AMQN01007828">
    <property type="status" value="NOT_ANNOTATED_CDS"/>
    <property type="molecule type" value="Genomic_DNA"/>
</dbReference>
<feature type="transmembrane region" description="Helical" evidence="7">
    <location>
        <begin position="354"/>
        <end position="384"/>
    </location>
</feature>
<keyword evidence="10" id="KW-1185">Reference proteome</keyword>
<dbReference type="Proteomes" id="UP000014760">
    <property type="component" value="Unassembled WGS sequence"/>
</dbReference>
<dbReference type="PANTHER" id="PTHR11819">
    <property type="entry name" value="SOLUTE CARRIER FAMILY 5"/>
    <property type="match status" value="1"/>
</dbReference>
<comment type="subcellular location">
    <subcellularLocation>
        <location evidence="1">Membrane</location>
        <topology evidence="1">Multi-pass membrane protein</topology>
    </subcellularLocation>
</comment>
<dbReference type="InterPro" id="IPR001734">
    <property type="entry name" value="Na/solute_symporter"/>
</dbReference>
<evidence type="ECO:0000313" key="10">
    <source>
        <dbReference type="Proteomes" id="UP000014760"/>
    </source>
</evidence>
<gene>
    <name evidence="8" type="ORF">CAPTEDRAFT_176039</name>
</gene>
<feature type="transmembrane region" description="Helical" evidence="7">
    <location>
        <begin position="396"/>
        <end position="414"/>
    </location>
</feature>
<sequence>MAQRTYGELEGGDIAVVVLYFAGTIAVGCWSIWRSKSELSGYFLAGRSMTWWPIGMSMFASNIGSVNYMGIAGSAAASGYAVVMFDINYYFILYMLMFLRLYDYFVLRWMKRNLHKDIPPPLHLHLKFTTSQRNHAGTDLFSGALFIKQTLGLNIYIGVAILLAISVVFTAFGGLQTVILTDAVAVVVMILGGVVLSIIGMIKIGGLTNLEYKYMRAIPNTTQANSTCGRPPDNALHIFRSIDDPTYPWLGTVLRTTLGSLWYWCANQVLVQRALAAKDINHARGGSILAGYLKLLPMFLMIFPGMISRVLFPDEVACTDPNVCKQVCDTEAGCTNIALPKLVTELLPEGLRGLLVAAMIAAVISSLTSVFNSASALFTIDIWIKIRPHATNRERLFVGKSFVVVLTAVSIIWIPIMQDAQGGQIFVYATTVTGYLAAPTCAMFVLAVFWKRVNEPIAGLTFNHRHINVAGVQPLDQKEGQLEGQTESLKIERIISEEDDVSDDDVSFLGRMQMLKQTPAMSRFVNANAVAVMTLTAFVYGWWH</sequence>
<keyword evidence="5 7" id="KW-0472">Membrane</keyword>
<dbReference type="Gene3D" id="1.20.1730.10">
    <property type="entry name" value="Sodium/glucose cotransporter"/>
    <property type="match status" value="1"/>
</dbReference>
<evidence type="ECO:0000256" key="3">
    <source>
        <dbReference type="ARBA" id="ARBA00022692"/>
    </source>
</evidence>
<protein>
    <submittedName>
        <fullName evidence="8 9">Uncharacterized protein</fullName>
    </submittedName>
</protein>
<dbReference type="EMBL" id="AMQN01007829">
    <property type="status" value="NOT_ANNOTATED_CDS"/>
    <property type="molecule type" value="Genomic_DNA"/>
</dbReference>
<feature type="transmembrane region" description="Helical" evidence="7">
    <location>
        <begin position="426"/>
        <end position="450"/>
    </location>
</feature>
<dbReference type="InterPro" id="IPR038377">
    <property type="entry name" value="Na/Glc_symporter_sf"/>
</dbReference>
<feature type="transmembrane region" description="Helical" evidence="7">
    <location>
        <begin position="288"/>
        <end position="307"/>
    </location>
</feature>
<feature type="transmembrane region" description="Helical" evidence="7">
    <location>
        <begin position="184"/>
        <end position="206"/>
    </location>
</feature>
<evidence type="ECO:0000256" key="1">
    <source>
        <dbReference type="ARBA" id="ARBA00004141"/>
    </source>
</evidence>
<keyword evidence="4 7" id="KW-1133">Transmembrane helix</keyword>
<reference evidence="8 10" key="2">
    <citation type="journal article" date="2013" name="Nature">
        <title>Insights into bilaterian evolution from three spiralian genomes.</title>
        <authorList>
            <person name="Simakov O."/>
            <person name="Marletaz F."/>
            <person name="Cho S.J."/>
            <person name="Edsinger-Gonzales E."/>
            <person name="Havlak P."/>
            <person name="Hellsten U."/>
            <person name="Kuo D.H."/>
            <person name="Larsson T."/>
            <person name="Lv J."/>
            <person name="Arendt D."/>
            <person name="Savage R."/>
            <person name="Osoegawa K."/>
            <person name="de Jong P."/>
            <person name="Grimwood J."/>
            <person name="Chapman J.A."/>
            <person name="Shapiro H."/>
            <person name="Aerts A."/>
            <person name="Otillar R.P."/>
            <person name="Terry A.Y."/>
            <person name="Boore J.L."/>
            <person name="Grigoriev I.V."/>
            <person name="Lindberg D.R."/>
            <person name="Seaver E.C."/>
            <person name="Weisblat D.A."/>
            <person name="Putnam N.H."/>
            <person name="Rokhsar D.S."/>
        </authorList>
    </citation>
    <scope>NUCLEOTIDE SEQUENCE</scope>
    <source>
        <strain evidence="8 10">I ESC-2004</strain>
    </source>
</reference>
<organism evidence="8">
    <name type="scientific">Capitella teleta</name>
    <name type="common">Polychaete worm</name>
    <dbReference type="NCBI Taxonomy" id="283909"/>
    <lineage>
        <taxon>Eukaryota</taxon>
        <taxon>Metazoa</taxon>
        <taxon>Spiralia</taxon>
        <taxon>Lophotrochozoa</taxon>
        <taxon>Annelida</taxon>
        <taxon>Polychaeta</taxon>
        <taxon>Sedentaria</taxon>
        <taxon>Scolecida</taxon>
        <taxon>Capitellidae</taxon>
        <taxon>Capitella</taxon>
    </lineage>
</organism>
<evidence type="ECO:0000256" key="5">
    <source>
        <dbReference type="ARBA" id="ARBA00023136"/>
    </source>
</evidence>
<evidence type="ECO:0000256" key="2">
    <source>
        <dbReference type="ARBA" id="ARBA00006434"/>
    </source>
</evidence>
<dbReference type="PANTHER" id="PTHR11819:SF195">
    <property type="entry name" value="SODIUM_GLUCOSE COTRANSPORTER 4"/>
    <property type="match status" value="1"/>
</dbReference>
<evidence type="ECO:0000256" key="4">
    <source>
        <dbReference type="ARBA" id="ARBA00022989"/>
    </source>
</evidence>
<reference evidence="10" key="1">
    <citation type="submission" date="2012-12" db="EMBL/GenBank/DDBJ databases">
        <authorList>
            <person name="Hellsten U."/>
            <person name="Grimwood J."/>
            <person name="Chapman J.A."/>
            <person name="Shapiro H."/>
            <person name="Aerts A."/>
            <person name="Otillar R.P."/>
            <person name="Terry A.Y."/>
            <person name="Boore J.L."/>
            <person name="Simakov O."/>
            <person name="Marletaz F."/>
            <person name="Cho S.-J."/>
            <person name="Edsinger-Gonzales E."/>
            <person name="Havlak P."/>
            <person name="Kuo D.-H."/>
            <person name="Larsson T."/>
            <person name="Lv J."/>
            <person name="Arendt D."/>
            <person name="Savage R."/>
            <person name="Osoegawa K."/>
            <person name="de Jong P."/>
            <person name="Lindberg D.R."/>
            <person name="Seaver E.C."/>
            <person name="Weisblat D.A."/>
            <person name="Putnam N.H."/>
            <person name="Grigoriev I.V."/>
            <person name="Rokhsar D.S."/>
        </authorList>
    </citation>
    <scope>NUCLEOTIDE SEQUENCE</scope>
    <source>
        <strain evidence="10">I ESC-2004</strain>
    </source>
</reference>
<accession>R7UGY0</accession>
<keyword evidence="3 7" id="KW-0812">Transmembrane</keyword>
<dbReference type="GO" id="GO:0005412">
    <property type="term" value="F:D-glucose:sodium symporter activity"/>
    <property type="evidence" value="ECO:0007669"/>
    <property type="project" value="TreeGrafter"/>
</dbReference>
<evidence type="ECO:0000313" key="8">
    <source>
        <dbReference type="EMBL" id="ELU05465.1"/>
    </source>
</evidence>
<proteinExistence type="inferred from homology"/>
<evidence type="ECO:0000256" key="7">
    <source>
        <dbReference type="SAM" id="Phobius"/>
    </source>
</evidence>
<dbReference type="GO" id="GO:0005886">
    <property type="term" value="C:plasma membrane"/>
    <property type="evidence" value="ECO:0007669"/>
    <property type="project" value="TreeGrafter"/>
</dbReference>
<dbReference type="OMA" id="THTKAGA"/>
<name>R7UGY0_CAPTE</name>
<dbReference type="OrthoDB" id="6132759at2759"/>
<evidence type="ECO:0000313" key="9">
    <source>
        <dbReference type="EnsemblMetazoa" id="CapteP176039"/>
    </source>
</evidence>
<dbReference type="PROSITE" id="PS50283">
    <property type="entry name" value="NA_SOLUT_SYMP_3"/>
    <property type="match status" value="1"/>
</dbReference>
<dbReference type="NCBIfam" id="TIGR00813">
    <property type="entry name" value="sss"/>
    <property type="match status" value="1"/>
</dbReference>
<reference evidence="9" key="3">
    <citation type="submission" date="2015-06" db="UniProtKB">
        <authorList>
            <consortium name="EnsemblMetazoa"/>
        </authorList>
    </citation>
    <scope>IDENTIFICATION</scope>
</reference>
<dbReference type="EnsemblMetazoa" id="CapteT176039">
    <property type="protein sequence ID" value="CapteP176039"/>
    <property type="gene ID" value="CapteG176039"/>
</dbReference>
<comment type="similarity">
    <text evidence="2 6">Belongs to the sodium:solute symporter (SSF) (TC 2.A.21) family.</text>
</comment>
<dbReference type="AlphaFoldDB" id="R7UGY0"/>
<feature type="transmembrane region" description="Helical" evidence="7">
    <location>
        <begin position="87"/>
        <end position="107"/>
    </location>
</feature>
<feature type="transmembrane region" description="Helical" evidence="7">
    <location>
        <begin position="14"/>
        <end position="33"/>
    </location>
</feature>
<dbReference type="STRING" id="283909.R7UGY0"/>
<dbReference type="EMBL" id="KB301483">
    <property type="protein sequence ID" value="ELU05465.1"/>
    <property type="molecule type" value="Genomic_DNA"/>
</dbReference>